<dbReference type="AlphaFoldDB" id="A0AAN9RNJ5"/>
<gene>
    <name evidence="1" type="ORF">VNO80_06050</name>
</gene>
<organism evidence="1 2">
    <name type="scientific">Phaseolus coccineus</name>
    <name type="common">Scarlet runner bean</name>
    <name type="synonym">Phaseolus multiflorus</name>
    <dbReference type="NCBI Taxonomy" id="3886"/>
    <lineage>
        <taxon>Eukaryota</taxon>
        <taxon>Viridiplantae</taxon>
        <taxon>Streptophyta</taxon>
        <taxon>Embryophyta</taxon>
        <taxon>Tracheophyta</taxon>
        <taxon>Spermatophyta</taxon>
        <taxon>Magnoliopsida</taxon>
        <taxon>eudicotyledons</taxon>
        <taxon>Gunneridae</taxon>
        <taxon>Pentapetalae</taxon>
        <taxon>rosids</taxon>
        <taxon>fabids</taxon>
        <taxon>Fabales</taxon>
        <taxon>Fabaceae</taxon>
        <taxon>Papilionoideae</taxon>
        <taxon>50 kb inversion clade</taxon>
        <taxon>NPAAA clade</taxon>
        <taxon>indigoferoid/millettioid clade</taxon>
        <taxon>Phaseoleae</taxon>
        <taxon>Phaseolus</taxon>
    </lineage>
</organism>
<dbReference type="Proteomes" id="UP001374584">
    <property type="component" value="Unassembled WGS sequence"/>
</dbReference>
<evidence type="ECO:0000313" key="1">
    <source>
        <dbReference type="EMBL" id="KAK7372663.1"/>
    </source>
</evidence>
<reference evidence="1 2" key="1">
    <citation type="submission" date="2024-01" db="EMBL/GenBank/DDBJ databases">
        <title>The genomes of 5 underutilized Papilionoideae crops provide insights into root nodulation and disease resistanc.</title>
        <authorList>
            <person name="Jiang F."/>
        </authorList>
    </citation>
    <scope>NUCLEOTIDE SEQUENCE [LARGE SCALE GENOMIC DNA]</scope>
    <source>
        <strain evidence="1">JINMINGXINNONG_FW02</strain>
        <tissue evidence="1">Leaves</tissue>
    </source>
</reference>
<dbReference type="EMBL" id="JAYMYR010000003">
    <property type="protein sequence ID" value="KAK7372663.1"/>
    <property type="molecule type" value="Genomic_DNA"/>
</dbReference>
<keyword evidence="2" id="KW-1185">Reference proteome</keyword>
<evidence type="ECO:0000313" key="2">
    <source>
        <dbReference type="Proteomes" id="UP001374584"/>
    </source>
</evidence>
<protein>
    <submittedName>
        <fullName evidence="1">Uncharacterized protein</fullName>
    </submittedName>
</protein>
<accession>A0AAN9RNJ5</accession>
<sequence length="314" mass="35535">MIQKNGSIHKDNCYNQIPRKYQSLGVNSKTLQDMKHRSKNYPHLINFMQGVEDVKTQSTMPYASSSSNNINIHASRTTITRYDQVLPSDKVGYHNIDLLSSSSQIDPIQNFMQDVKTQSMAPYGSSFNITTNASLMAATAYGKMWPLAFPSGQIGYSKIDLLSLPSHSNKSFSFNDVGFQGQISGFPSHPHQRSNPLMFNYLNPHRVGTNNFHGMKDIAKPTFVPPIEVQHLELLSLKDLTLRRAMKRPLCDIDIIASASKRSRVSFDSTDHEENQLQELLLFKDEDHPLSSFKIKTHAKEKEDMKKLDLSLCI</sequence>
<comment type="caution">
    <text evidence="1">The sequence shown here is derived from an EMBL/GenBank/DDBJ whole genome shotgun (WGS) entry which is preliminary data.</text>
</comment>
<proteinExistence type="predicted"/>
<name>A0AAN9RNJ5_PHACN</name>